<name>A0A0E9RIK8_ANGAN</name>
<dbReference type="EMBL" id="GBXM01079653">
    <property type="protein sequence ID" value="JAH28924.1"/>
    <property type="molecule type" value="Transcribed_RNA"/>
</dbReference>
<organism evidence="1">
    <name type="scientific">Anguilla anguilla</name>
    <name type="common">European freshwater eel</name>
    <name type="synonym">Muraena anguilla</name>
    <dbReference type="NCBI Taxonomy" id="7936"/>
    <lineage>
        <taxon>Eukaryota</taxon>
        <taxon>Metazoa</taxon>
        <taxon>Chordata</taxon>
        <taxon>Craniata</taxon>
        <taxon>Vertebrata</taxon>
        <taxon>Euteleostomi</taxon>
        <taxon>Actinopterygii</taxon>
        <taxon>Neopterygii</taxon>
        <taxon>Teleostei</taxon>
        <taxon>Anguilliformes</taxon>
        <taxon>Anguillidae</taxon>
        <taxon>Anguilla</taxon>
    </lineage>
</organism>
<accession>A0A0E9RIK8</accession>
<evidence type="ECO:0000313" key="1">
    <source>
        <dbReference type="EMBL" id="JAH28924.1"/>
    </source>
</evidence>
<reference evidence="1" key="2">
    <citation type="journal article" date="2015" name="Fish Shellfish Immunol.">
        <title>Early steps in the European eel (Anguilla anguilla)-Vibrio vulnificus interaction in the gills: Role of the RtxA13 toxin.</title>
        <authorList>
            <person name="Callol A."/>
            <person name="Pajuelo D."/>
            <person name="Ebbesson L."/>
            <person name="Teles M."/>
            <person name="MacKenzie S."/>
            <person name="Amaro C."/>
        </authorList>
    </citation>
    <scope>NUCLEOTIDE SEQUENCE</scope>
</reference>
<sequence length="55" mass="6050">MRLEQIKTKASSGAFGLYARTESEMKGETSGRTRGAVTIAGRETGGRTHFFVFYC</sequence>
<reference evidence="1" key="1">
    <citation type="submission" date="2014-11" db="EMBL/GenBank/DDBJ databases">
        <authorList>
            <person name="Amaro Gonzalez C."/>
        </authorList>
    </citation>
    <scope>NUCLEOTIDE SEQUENCE</scope>
</reference>
<dbReference type="AlphaFoldDB" id="A0A0E9RIK8"/>
<proteinExistence type="predicted"/>
<protein>
    <submittedName>
        <fullName evidence="1">Uncharacterized protein</fullName>
    </submittedName>
</protein>